<sequence>MPSALPGVAEFCADLAELRKQCGTPSLKWLERRTSFSDSQIGHILNGHKVGPPTWDFVAAFVTACGEHARSGGHHPRLSTDLGWWREAHGRLELPQPAPSGPNPWVKLVEEHVVWRHTADADRLRARVAEVAGRLHDRRRRAVAALRGDSWLDDLFVVRMTDRVTELLDTVLADQRWDLGAGEAAVIALAPLAHETRSAVLAQWLSRVDPTDLAQRPRPDPAPERQDYQRFLAGREESRLVARTEHRADDATDIAWWLFHRWAEGRPDDVTVADVLEEVVTDDQPLRTMLTESLERIIPLFRRPPEGLRDTDRRKLKARTPYTRVTVARQYVREDLIGLLLAVAHAQAFEVTRLSSTLVEHLGIPNPVRLEQLHATLDQAYWDYAAETRVHLVASCHHEAVLESLREHVERIDLMLGAIRAAAEHGEYLEPLRALPARASAERVEPAVVNRKRAFVTPVTRLRLDESRVRELLMGEQLYGDRSLAIRELYQNALDACRYAKARLDYLEKTSLLFSRWEGRITFTQGVEAGRHYLSCTDNGIGMGESELREVFSQAGVRFADQPEFLEEKARWARAGVPFFPNSRFGIGVLSYFMLADEIEVTTSRMDARGDNAGPALRVSIAGPGHLFRIERLDEDIAHGTTVKLFLRDGDQAPSCVDVLQRLLGIAEFRTTAEHDGPVAEWEPSVFTPRPGRVGEKGINVGGALVPSRTGEVIWCEEGGALLVDGLYVHHPGWLVLPEDKRDLRGAVVNLSGNRTPKLTVDRRSVLGDVSEHVEELLTEAAGDLFDAGVAAFDFDWLCDVAGDNPGVADVVTAVAARQGRRLSTKGHWVDMAVAGCLPADLDVVRSRRARQIGLMSGRVRAQNLSAHHALWRYLAVMPADVVGDLIGVGEPLPAAPSDERLLESMFRDWLSVDTEIGAGYVLAKAATLGRAPRAVALRLVALGHDVGDVDRFATRYSADRVDMTLVSRNLDGALPDLPITEPVPFGHVITAHLRTGRSIHEIVARLRRFGYEADLPSDLPHRYSRADQVLVSRDLDGDHPWLDRERPVGHGRVLYAAYVLGTTPEATAARLAELGFDVRSGESRPDWIGQVTLAVKGVLLAGDDLLEDGVVALSEVVNAARLWGVSPVESARRLADLGLPVPGDLPGELTPDDLALLPSVPGPGVEVTTGGLLVRVSTVLEIAHRIRRDPVVVADRLVELGYAVPAQGALRAGLDDFDRELIGRAATAMGYADPSRFVVETARAHHRAPREVVERLAALGYDTPAFDHLTEPLTPLWAALLDIGGLAKLPPGAEVPLAHALKAVRSGSWSAGEAVEAMEAIGYVVRRREGVDDEFDRTDLELVDRLDTTAPVDLRKLVLEALWFELPLHEVAGRLERMGFEVPDLDVALPALLERVPLRRD</sequence>
<protein>
    <recommendedName>
        <fullName evidence="5">Histidine kinase/DNA gyrase B/HSP90-like ATPase</fullName>
    </recommendedName>
</protein>
<dbReference type="Proteomes" id="UP000272729">
    <property type="component" value="Unassembled WGS sequence"/>
</dbReference>
<reference evidence="3 4" key="1">
    <citation type="submission" date="2018-10" db="EMBL/GenBank/DDBJ databases">
        <title>Sequencing the genomes of 1000 actinobacteria strains.</title>
        <authorList>
            <person name="Klenk H.-P."/>
        </authorList>
    </citation>
    <scope>NUCLEOTIDE SEQUENCE [LARGE SCALE GENOMIC DNA]</scope>
    <source>
        <strain evidence="3 4">DSM 43911</strain>
    </source>
</reference>
<dbReference type="InterPro" id="IPR020575">
    <property type="entry name" value="Hsp90_N"/>
</dbReference>
<name>A0A495XBD9_9PSEU</name>
<feature type="domain" description="iHD-CE" evidence="1">
    <location>
        <begin position="105"/>
        <end position="447"/>
    </location>
</feature>
<dbReference type="EMBL" id="RBXR01000001">
    <property type="protein sequence ID" value="RKT69903.1"/>
    <property type="molecule type" value="Genomic_DNA"/>
</dbReference>
<accession>A0A495XBD9</accession>
<dbReference type="Pfam" id="PF24410">
    <property type="entry name" value="wHTH-HSP90_Na-assoc"/>
    <property type="match status" value="2"/>
</dbReference>
<evidence type="ECO:0000259" key="2">
    <source>
        <dbReference type="Pfam" id="PF24410"/>
    </source>
</evidence>
<dbReference type="InterPro" id="IPR056506">
    <property type="entry name" value="iHD-CE"/>
</dbReference>
<dbReference type="Pfam" id="PF24401">
    <property type="entry name" value="iHD-CE"/>
    <property type="match status" value="1"/>
</dbReference>
<proteinExistence type="predicted"/>
<keyword evidence="4" id="KW-1185">Reference proteome</keyword>
<evidence type="ECO:0000313" key="4">
    <source>
        <dbReference type="Proteomes" id="UP000272729"/>
    </source>
</evidence>
<feature type="domain" description="wHTH-Hsp90 Na associated" evidence="2">
    <location>
        <begin position="959"/>
        <end position="1012"/>
    </location>
</feature>
<gene>
    <name evidence="3" type="ORF">DFJ66_3141</name>
</gene>
<dbReference type="RefSeq" id="WP_147459277.1">
    <property type="nucleotide sequence ID" value="NZ_JBIUBA010000010.1"/>
</dbReference>
<comment type="caution">
    <text evidence="3">The sequence shown here is derived from an EMBL/GenBank/DDBJ whole genome shotgun (WGS) entry which is preliminary data.</text>
</comment>
<dbReference type="PRINTS" id="PR00775">
    <property type="entry name" value="HEATSHOCK90"/>
</dbReference>
<organism evidence="3 4">
    <name type="scientific">Saccharothrix variisporea</name>
    <dbReference type="NCBI Taxonomy" id="543527"/>
    <lineage>
        <taxon>Bacteria</taxon>
        <taxon>Bacillati</taxon>
        <taxon>Actinomycetota</taxon>
        <taxon>Actinomycetes</taxon>
        <taxon>Pseudonocardiales</taxon>
        <taxon>Pseudonocardiaceae</taxon>
        <taxon>Saccharothrix</taxon>
    </lineage>
</organism>
<evidence type="ECO:0000313" key="3">
    <source>
        <dbReference type="EMBL" id="RKT69903.1"/>
    </source>
</evidence>
<dbReference type="SUPFAM" id="SSF55874">
    <property type="entry name" value="ATPase domain of HSP90 chaperone/DNA topoisomerase II/histidine kinase"/>
    <property type="match status" value="1"/>
</dbReference>
<dbReference type="OrthoDB" id="9802640at2"/>
<feature type="domain" description="wHTH-Hsp90 Na associated" evidence="2">
    <location>
        <begin position="1027"/>
        <end position="1077"/>
    </location>
</feature>
<evidence type="ECO:0008006" key="5">
    <source>
        <dbReference type="Google" id="ProtNLM"/>
    </source>
</evidence>
<dbReference type="InterPro" id="IPR056507">
    <property type="entry name" value="wHTH-HSP90_Na-assoc"/>
</dbReference>
<evidence type="ECO:0000259" key="1">
    <source>
        <dbReference type="Pfam" id="PF24401"/>
    </source>
</evidence>
<dbReference type="InterPro" id="IPR036890">
    <property type="entry name" value="HATPase_C_sf"/>
</dbReference>
<dbReference type="Gene3D" id="3.30.565.10">
    <property type="entry name" value="Histidine kinase-like ATPase, C-terminal domain"/>
    <property type="match status" value="1"/>
</dbReference>